<protein>
    <submittedName>
        <fullName evidence="1">Uncharacterized protein</fullName>
    </submittedName>
</protein>
<dbReference type="Proteomes" id="UP000285777">
    <property type="component" value="Unassembled WGS sequence"/>
</dbReference>
<sequence>MIIKLIIYAKVGLYFLKTKEKPPFCEGRLGPIVINLFLILPAVCFQYEKGLFLCSDFISYHSII</sequence>
<proteinExistence type="predicted"/>
<dbReference type="EMBL" id="QRLF01000014">
    <property type="protein sequence ID" value="RHI91390.1"/>
    <property type="molecule type" value="Genomic_DNA"/>
</dbReference>
<dbReference type="AlphaFoldDB" id="A0A415BS10"/>
<reference evidence="1 2" key="1">
    <citation type="submission" date="2018-08" db="EMBL/GenBank/DDBJ databases">
        <title>A genome reference for cultivated species of the human gut microbiota.</title>
        <authorList>
            <person name="Zou Y."/>
            <person name="Xue W."/>
            <person name="Luo G."/>
        </authorList>
    </citation>
    <scope>NUCLEOTIDE SEQUENCE [LARGE SCALE GENOMIC DNA]</scope>
    <source>
        <strain evidence="1 2">AM13-21</strain>
    </source>
</reference>
<organism evidence="1 2">
    <name type="scientific">Phocaeicola vulgatus</name>
    <name type="common">Bacteroides vulgatus</name>
    <dbReference type="NCBI Taxonomy" id="821"/>
    <lineage>
        <taxon>Bacteria</taxon>
        <taxon>Pseudomonadati</taxon>
        <taxon>Bacteroidota</taxon>
        <taxon>Bacteroidia</taxon>
        <taxon>Bacteroidales</taxon>
        <taxon>Bacteroidaceae</taxon>
        <taxon>Phocaeicola</taxon>
    </lineage>
</organism>
<evidence type="ECO:0000313" key="1">
    <source>
        <dbReference type="EMBL" id="RHI91390.1"/>
    </source>
</evidence>
<name>A0A415BS10_PHOVU</name>
<accession>A0A415BS10</accession>
<evidence type="ECO:0000313" key="2">
    <source>
        <dbReference type="Proteomes" id="UP000285777"/>
    </source>
</evidence>
<gene>
    <name evidence="1" type="ORF">DW150_10245</name>
</gene>
<comment type="caution">
    <text evidence="1">The sequence shown here is derived from an EMBL/GenBank/DDBJ whole genome shotgun (WGS) entry which is preliminary data.</text>
</comment>